<evidence type="ECO:0000256" key="6">
    <source>
        <dbReference type="ARBA" id="ARBA00022448"/>
    </source>
</evidence>
<sequence length="748" mass="84382">MLSQLRDIVEQVSKVENVHSALELLVQQTCLAMNTECCTIYLANEEMQRLELMATQGLRFKGKKIHIHFKEGLVGLVKRSAEPLNLAEASKHPNYKYFSQLGEKVYQSFLGTPIIYRKQVLGVLVVQQKAPRQFDEMEESFLVTLAAQLAVIIAHAQTQGQWRLEKKQQAIRGIPASSGVAIGTFWWDDSQPQLADVRPASTLDIEREQEWLMLAIEEALSDFRRMRKKLDNEINKETLAIFDLFTHLLNDPMLRKDLKAQIQEGDRADWAVRQVVETYSNRFARMTDGYLKERAQDVRELGQRLLFFLHNAEQEQHQFEQPVIFVVRELTASLIASIPKDKLLAVISLEGAANSHAAILSRALGIPAVMGVNLNLDSINGKKGIVDGYSGKILVSPSRQLLKEYRALANEERELANMVNQRIEEPAFTADGERIEILLNAGLSADANIAVNQGVDGVGLYRTEISFLLQHRFPSEEEQTQQYHSVLSTYPDKRVVMRTLDIGGDKALPYLPIEEDNPFLGWRGIRFTLDHPDIFLMQIRAMMKASAETQNLSILLPMISGAQELDDAIVFIEQAYQELSLLDPRIVRPHIGIMIEVPSMLYLLPLIADKVDFVSVGTNDLTQYLLAVDRNNSRVSDVYESMHPAVIMALNHIHQSCAQLRLPVCICGELAGDPIGALLMVGLGYRSLSMNTSNVAKVKYLLRNTQVDELKQLADKALMQPYGKDIYTMMQDFFEQKGFSGFIRAGNK</sequence>
<name>A0A1E3WR93_9VIBR</name>
<evidence type="ECO:0000256" key="12">
    <source>
        <dbReference type="ARBA" id="ARBA00022777"/>
    </source>
</evidence>
<dbReference type="InterPro" id="IPR029016">
    <property type="entry name" value="GAF-like_dom_sf"/>
</dbReference>
<dbReference type="Gene3D" id="3.20.20.60">
    <property type="entry name" value="Phosphoenolpyruvate-binding domains"/>
    <property type="match status" value="1"/>
</dbReference>
<evidence type="ECO:0000256" key="10">
    <source>
        <dbReference type="ARBA" id="ARBA00022683"/>
    </source>
</evidence>
<dbReference type="InterPro" id="IPR003018">
    <property type="entry name" value="GAF"/>
</dbReference>
<dbReference type="EMBL" id="MDCJ01000002">
    <property type="protein sequence ID" value="ODS12284.1"/>
    <property type="molecule type" value="Genomic_DNA"/>
</dbReference>
<feature type="domain" description="GAF" evidence="14">
    <location>
        <begin position="17"/>
        <end position="163"/>
    </location>
</feature>
<evidence type="ECO:0000256" key="5">
    <source>
        <dbReference type="ARBA" id="ARBA00012232"/>
    </source>
</evidence>
<dbReference type="InterPro" id="IPR018274">
    <property type="entry name" value="PEP_util_AS"/>
</dbReference>
<keyword evidence="10" id="KW-0598">Phosphotransferase system</keyword>
<dbReference type="NCBIfam" id="TIGR01417">
    <property type="entry name" value="PTS_I_fam"/>
    <property type="match status" value="1"/>
</dbReference>
<keyword evidence="8" id="KW-0762">Sugar transport</keyword>
<dbReference type="PRINTS" id="PR01736">
    <property type="entry name" value="PHPHTRNFRASE"/>
</dbReference>
<dbReference type="SUPFAM" id="SSF52009">
    <property type="entry name" value="Phosphohistidine domain"/>
    <property type="match status" value="1"/>
</dbReference>
<keyword evidence="9 15" id="KW-0808">Transferase</keyword>
<dbReference type="GO" id="GO:0008965">
    <property type="term" value="F:phosphoenolpyruvate-protein phosphotransferase activity"/>
    <property type="evidence" value="ECO:0007669"/>
    <property type="project" value="UniProtKB-EC"/>
</dbReference>
<dbReference type="SUPFAM" id="SSF55781">
    <property type="entry name" value="GAF domain-like"/>
    <property type="match status" value="1"/>
</dbReference>
<evidence type="ECO:0000256" key="1">
    <source>
        <dbReference type="ARBA" id="ARBA00000683"/>
    </source>
</evidence>
<evidence type="ECO:0000256" key="7">
    <source>
        <dbReference type="ARBA" id="ARBA00022490"/>
    </source>
</evidence>
<dbReference type="PANTHER" id="PTHR46244">
    <property type="entry name" value="PHOSPHOENOLPYRUVATE-PROTEIN PHOSPHOTRANSFERASE"/>
    <property type="match status" value="1"/>
</dbReference>
<comment type="catalytic activity">
    <reaction evidence="1">
        <text>L-histidyl-[protein] + phosphoenolpyruvate = N(pros)-phospho-L-histidyl-[protein] + pyruvate</text>
        <dbReference type="Rhea" id="RHEA:23880"/>
        <dbReference type="Rhea" id="RHEA-COMP:9745"/>
        <dbReference type="Rhea" id="RHEA-COMP:9746"/>
        <dbReference type="ChEBI" id="CHEBI:15361"/>
        <dbReference type="ChEBI" id="CHEBI:29979"/>
        <dbReference type="ChEBI" id="CHEBI:58702"/>
        <dbReference type="ChEBI" id="CHEBI:64837"/>
        <dbReference type="EC" id="2.7.3.9"/>
    </reaction>
</comment>
<dbReference type="PROSITE" id="PS00370">
    <property type="entry name" value="PEP_ENZYMES_PHOS_SITE"/>
    <property type="match status" value="1"/>
</dbReference>
<dbReference type="NCBIfam" id="NF008283">
    <property type="entry name" value="PRK11061.1"/>
    <property type="match status" value="1"/>
</dbReference>
<dbReference type="Gene3D" id="3.30.450.40">
    <property type="match status" value="1"/>
</dbReference>
<evidence type="ECO:0000256" key="8">
    <source>
        <dbReference type="ARBA" id="ARBA00022597"/>
    </source>
</evidence>
<keyword evidence="7" id="KW-0963">Cytoplasm</keyword>
<dbReference type="OrthoDB" id="9765468at2"/>
<organism evidence="15 16">
    <name type="scientific">Vibrio scophthalmi</name>
    <dbReference type="NCBI Taxonomy" id="45658"/>
    <lineage>
        <taxon>Bacteria</taxon>
        <taxon>Pseudomonadati</taxon>
        <taxon>Pseudomonadota</taxon>
        <taxon>Gammaproteobacteria</taxon>
        <taxon>Vibrionales</taxon>
        <taxon>Vibrionaceae</taxon>
        <taxon>Vibrio</taxon>
    </lineage>
</organism>
<keyword evidence="12" id="KW-0418">Kinase</keyword>
<dbReference type="RefSeq" id="WP_069447076.1">
    <property type="nucleotide sequence ID" value="NZ_MDCJ01000002.1"/>
</dbReference>
<keyword evidence="11" id="KW-0479">Metal-binding</keyword>
<accession>A0A1E3WR93</accession>
<proteinExistence type="inferred from homology"/>
<dbReference type="GO" id="GO:0046872">
    <property type="term" value="F:metal ion binding"/>
    <property type="evidence" value="ECO:0007669"/>
    <property type="project" value="UniProtKB-KW"/>
</dbReference>
<dbReference type="PATRIC" id="fig|45658.8.peg.2568"/>
<dbReference type="InterPro" id="IPR036637">
    <property type="entry name" value="Phosphohistidine_dom_sf"/>
</dbReference>
<dbReference type="Gene3D" id="1.10.274.10">
    <property type="entry name" value="PtsI, HPr-binding domain"/>
    <property type="match status" value="1"/>
</dbReference>
<reference evidence="15 16" key="1">
    <citation type="submission" date="2016-08" db="EMBL/GenBank/DDBJ databases">
        <title>Genome sequencing of Vibrio scophthalmi strain FP3289, an isolated from Paralichthys olivaceus.</title>
        <authorList>
            <person name="Han H.-J."/>
        </authorList>
    </citation>
    <scope>NUCLEOTIDE SEQUENCE [LARGE SCALE GENOMIC DNA]</scope>
    <source>
        <strain evidence="15 16">FP3289</strain>
    </source>
</reference>
<dbReference type="SMART" id="SM00065">
    <property type="entry name" value="GAF"/>
    <property type="match status" value="1"/>
</dbReference>
<evidence type="ECO:0000256" key="9">
    <source>
        <dbReference type="ARBA" id="ARBA00022679"/>
    </source>
</evidence>
<evidence type="ECO:0000313" key="16">
    <source>
        <dbReference type="Proteomes" id="UP000095131"/>
    </source>
</evidence>
<evidence type="ECO:0000256" key="2">
    <source>
        <dbReference type="ARBA" id="ARBA00001946"/>
    </source>
</evidence>
<evidence type="ECO:0000256" key="4">
    <source>
        <dbReference type="ARBA" id="ARBA00007837"/>
    </source>
</evidence>
<dbReference type="InterPro" id="IPR050499">
    <property type="entry name" value="PEP-utilizing_PTS_enzyme"/>
</dbReference>
<dbReference type="GO" id="GO:0009401">
    <property type="term" value="P:phosphoenolpyruvate-dependent sugar phosphotransferase system"/>
    <property type="evidence" value="ECO:0007669"/>
    <property type="project" value="UniProtKB-KW"/>
</dbReference>
<comment type="subcellular location">
    <subcellularLocation>
        <location evidence="3">Cytoplasm</location>
    </subcellularLocation>
</comment>
<dbReference type="Gene3D" id="3.50.30.10">
    <property type="entry name" value="Phosphohistidine domain"/>
    <property type="match status" value="1"/>
</dbReference>
<dbReference type="AlphaFoldDB" id="A0A1E3WR93"/>
<keyword evidence="15" id="KW-0670">Pyruvate</keyword>
<dbReference type="InterPro" id="IPR015813">
    <property type="entry name" value="Pyrv/PenolPyrv_kinase-like_dom"/>
</dbReference>
<dbReference type="PANTHER" id="PTHR46244:SF1">
    <property type="entry name" value="PHOSPHOENOLPYRUVATE-DEPENDENT PHOSPHOTRANSFERASE SYSTEM"/>
    <property type="match status" value="1"/>
</dbReference>
<keyword evidence="6" id="KW-0813">Transport</keyword>
<dbReference type="Proteomes" id="UP000095131">
    <property type="component" value="Unassembled WGS sequence"/>
</dbReference>
<comment type="similarity">
    <text evidence="4">Belongs to the PEP-utilizing enzyme family.</text>
</comment>
<dbReference type="EC" id="2.7.3.9" evidence="5"/>
<comment type="caution">
    <text evidence="15">The sequence shown here is derived from an EMBL/GenBank/DDBJ whole genome shotgun (WGS) entry which is preliminary data.</text>
</comment>
<evidence type="ECO:0000256" key="11">
    <source>
        <dbReference type="ARBA" id="ARBA00022723"/>
    </source>
</evidence>
<dbReference type="Pfam" id="PF02896">
    <property type="entry name" value="PEP-utilizers_C"/>
    <property type="match status" value="1"/>
</dbReference>
<dbReference type="InterPro" id="IPR023151">
    <property type="entry name" value="PEP_util_CS"/>
</dbReference>
<evidence type="ECO:0000256" key="13">
    <source>
        <dbReference type="ARBA" id="ARBA00022842"/>
    </source>
</evidence>
<evidence type="ECO:0000256" key="3">
    <source>
        <dbReference type="ARBA" id="ARBA00004496"/>
    </source>
</evidence>
<dbReference type="InterPro" id="IPR036618">
    <property type="entry name" value="PtsI_HPr-bd_sf"/>
</dbReference>
<dbReference type="GO" id="GO:0005737">
    <property type="term" value="C:cytoplasm"/>
    <property type="evidence" value="ECO:0007669"/>
    <property type="project" value="UniProtKB-SubCell"/>
</dbReference>
<dbReference type="InterPro" id="IPR008731">
    <property type="entry name" value="PTS_EIN"/>
</dbReference>
<dbReference type="Pfam" id="PF00391">
    <property type="entry name" value="PEP-utilizers"/>
    <property type="match status" value="1"/>
</dbReference>
<dbReference type="InterPro" id="IPR008279">
    <property type="entry name" value="PEP-util_enz_mobile_dom"/>
</dbReference>
<dbReference type="SUPFAM" id="SSF47831">
    <property type="entry name" value="Enzyme I of the PEP:sugar phosphotransferase system HPr-binding (sub)domain"/>
    <property type="match status" value="1"/>
</dbReference>
<dbReference type="InterPro" id="IPR000121">
    <property type="entry name" value="PEP_util_C"/>
</dbReference>
<gene>
    <name evidence="15" type="primary">ptsP</name>
    <name evidence="15" type="ORF">VSF3289_02579</name>
</gene>
<keyword evidence="13" id="KW-0460">Magnesium</keyword>
<protein>
    <recommendedName>
        <fullName evidence="5">phosphoenolpyruvate--protein phosphotransferase</fullName>
        <ecNumber evidence="5">2.7.3.9</ecNumber>
    </recommendedName>
</protein>
<dbReference type="InterPro" id="IPR040442">
    <property type="entry name" value="Pyrv_kinase-like_dom_sf"/>
</dbReference>
<evidence type="ECO:0000259" key="14">
    <source>
        <dbReference type="SMART" id="SM00065"/>
    </source>
</evidence>
<comment type="cofactor">
    <cofactor evidence="2">
        <name>Mg(2+)</name>
        <dbReference type="ChEBI" id="CHEBI:18420"/>
    </cofactor>
</comment>
<evidence type="ECO:0000313" key="15">
    <source>
        <dbReference type="EMBL" id="ODS12284.1"/>
    </source>
</evidence>
<dbReference type="Pfam" id="PF01590">
    <property type="entry name" value="GAF"/>
    <property type="match status" value="1"/>
</dbReference>
<dbReference type="Pfam" id="PF05524">
    <property type="entry name" value="PEP-utilisers_N"/>
    <property type="match status" value="1"/>
</dbReference>
<dbReference type="SUPFAM" id="SSF51621">
    <property type="entry name" value="Phosphoenolpyruvate/pyruvate domain"/>
    <property type="match status" value="1"/>
</dbReference>
<dbReference type="GO" id="GO:0016301">
    <property type="term" value="F:kinase activity"/>
    <property type="evidence" value="ECO:0007669"/>
    <property type="project" value="UniProtKB-KW"/>
</dbReference>
<dbReference type="InterPro" id="IPR006318">
    <property type="entry name" value="PTS_EI-like"/>
</dbReference>
<dbReference type="PROSITE" id="PS00742">
    <property type="entry name" value="PEP_ENZYMES_2"/>
    <property type="match status" value="1"/>
</dbReference>